<accession>A0A418D906</accession>
<evidence type="ECO:0000313" key="3">
    <source>
        <dbReference type="EMBL" id="RHY91126.1"/>
    </source>
</evidence>
<evidence type="ECO:0000313" key="4">
    <source>
        <dbReference type="Proteomes" id="UP000285712"/>
    </source>
</evidence>
<feature type="transmembrane region" description="Helical" evidence="2">
    <location>
        <begin position="92"/>
        <end position="116"/>
    </location>
</feature>
<organism evidence="3 4">
    <name type="scientific">Aphanomyces astaci</name>
    <name type="common">Crayfish plague agent</name>
    <dbReference type="NCBI Taxonomy" id="112090"/>
    <lineage>
        <taxon>Eukaryota</taxon>
        <taxon>Sar</taxon>
        <taxon>Stramenopiles</taxon>
        <taxon>Oomycota</taxon>
        <taxon>Saprolegniomycetes</taxon>
        <taxon>Saprolegniales</taxon>
        <taxon>Verrucalvaceae</taxon>
        <taxon>Aphanomyces</taxon>
    </lineage>
</organism>
<feature type="transmembrane region" description="Helical" evidence="2">
    <location>
        <begin position="9"/>
        <end position="31"/>
    </location>
</feature>
<feature type="region of interest" description="Disordered" evidence="1">
    <location>
        <begin position="425"/>
        <end position="453"/>
    </location>
</feature>
<feature type="transmembrane region" description="Helical" evidence="2">
    <location>
        <begin position="51"/>
        <end position="72"/>
    </location>
</feature>
<dbReference type="AlphaFoldDB" id="A0A418D906"/>
<dbReference type="EMBL" id="QUTG01003553">
    <property type="protein sequence ID" value="RHY91126.1"/>
    <property type="molecule type" value="Genomic_DNA"/>
</dbReference>
<gene>
    <name evidence="3" type="ORF">DYB35_001902</name>
</gene>
<feature type="transmembrane region" description="Helical" evidence="2">
    <location>
        <begin position="136"/>
        <end position="155"/>
    </location>
</feature>
<proteinExistence type="predicted"/>
<protein>
    <recommendedName>
        <fullName evidence="5">RGS domain-containing protein</fullName>
    </recommendedName>
</protein>
<evidence type="ECO:0000256" key="2">
    <source>
        <dbReference type="SAM" id="Phobius"/>
    </source>
</evidence>
<comment type="caution">
    <text evidence="3">The sequence shown here is derived from an EMBL/GenBank/DDBJ whole genome shotgun (WGS) entry which is preliminary data.</text>
</comment>
<evidence type="ECO:0008006" key="5">
    <source>
        <dbReference type="Google" id="ProtNLM"/>
    </source>
</evidence>
<keyword evidence="2" id="KW-0472">Membrane</keyword>
<feature type="transmembrane region" description="Helical" evidence="2">
    <location>
        <begin position="205"/>
        <end position="224"/>
    </location>
</feature>
<feature type="transmembrane region" description="Helical" evidence="2">
    <location>
        <begin position="175"/>
        <end position="193"/>
    </location>
</feature>
<keyword evidence="2" id="KW-1133">Transmembrane helix</keyword>
<name>A0A418D906_APHAT</name>
<evidence type="ECO:0000256" key="1">
    <source>
        <dbReference type="SAM" id="MobiDB-lite"/>
    </source>
</evidence>
<sequence length="453" mass="50039">MDGGVDADLLLVVCWASAAYMPVALGLYIKHRNHPSIKYRQPHLMALECVLLVYMLAQGSVVAMFAITELLALPQQRSPTALKRMQAYRWLLFRPVQALVVVMGGVLAIGIGLLILPKPLWTLTYDTCSVEPAVETLFITTAVECAVLGVSSLYLSRHVSKVVDNFGLRQTYWRAAVAMLVVAMTGGAVMAATNMQGRDAVAFRAVLHSVAAHVVVVCHIVLPVRHRLDSSRRLPPAKDIHALLDDLTLFLATPLGFDAVLAFAQKEAHTQELLAWAMVEKYKRNLVTAQTVYNQCLEPQSLLWCKAATDIVPAVARILRAPAPLLHVYPPTPASSSSMRHVMDDFSAKLVKTIYFKVLPGFQQHSPAWQEFQTTLKTMDLLESVDKMTQQTSSTANNLSKVSKAEQPLPNFRGNALQHHSEWSQYGNSTSVAPCNKPTESFRKSEISQTITR</sequence>
<dbReference type="Proteomes" id="UP000285712">
    <property type="component" value="Unassembled WGS sequence"/>
</dbReference>
<dbReference type="VEuPathDB" id="FungiDB:H257_16468"/>
<reference evidence="3 4" key="1">
    <citation type="submission" date="2018-08" db="EMBL/GenBank/DDBJ databases">
        <title>Aphanomyces genome sequencing and annotation.</title>
        <authorList>
            <person name="Minardi D."/>
            <person name="Oidtmann B."/>
            <person name="Van Der Giezen M."/>
            <person name="Studholme D.J."/>
        </authorList>
    </citation>
    <scope>NUCLEOTIDE SEQUENCE [LARGE SCALE GENOMIC DNA]</scope>
    <source>
        <strain evidence="3 4">Sv</strain>
    </source>
</reference>
<keyword evidence="2" id="KW-0812">Transmembrane</keyword>